<dbReference type="InterPro" id="IPR016181">
    <property type="entry name" value="Acyl_CoA_acyltransferase"/>
</dbReference>
<proteinExistence type="predicted"/>
<accession>A0A1M5VUW3</accession>
<dbReference type="Proteomes" id="UP000184241">
    <property type="component" value="Unassembled WGS sequence"/>
</dbReference>
<dbReference type="Gene3D" id="3.40.630.30">
    <property type="match status" value="1"/>
</dbReference>
<dbReference type="RefSeq" id="WP_073016978.1">
    <property type="nucleotide sequence ID" value="NZ_FQXU01000004.1"/>
</dbReference>
<evidence type="ECO:0000313" key="2">
    <source>
        <dbReference type="EMBL" id="SHH79046.1"/>
    </source>
</evidence>
<dbReference type="InterPro" id="IPR000182">
    <property type="entry name" value="GNAT_dom"/>
</dbReference>
<evidence type="ECO:0000313" key="3">
    <source>
        <dbReference type="Proteomes" id="UP000184241"/>
    </source>
</evidence>
<dbReference type="Pfam" id="PF00583">
    <property type="entry name" value="Acetyltransf_1"/>
    <property type="match status" value="1"/>
</dbReference>
<dbReference type="AlphaFoldDB" id="A0A1M5VUW3"/>
<dbReference type="GO" id="GO:0016747">
    <property type="term" value="F:acyltransferase activity, transferring groups other than amino-acyl groups"/>
    <property type="evidence" value="ECO:0007669"/>
    <property type="project" value="InterPro"/>
</dbReference>
<reference evidence="2 3" key="1">
    <citation type="submission" date="2016-11" db="EMBL/GenBank/DDBJ databases">
        <authorList>
            <person name="Jaros S."/>
            <person name="Januszkiewicz K."/>
            <person name="Wedrychowicz H."/>
        </authorList>
    </citation>
    <scope>NUCLEOTIDE SEQUENCE [LARGE SCALE GENOMIC DNA]</scope>
    <source>
        <strain evidence="2 3">DSM 6191</strain>
    </source>
</reference>
<dbReference type="SUPFAM" id="SSF55729">
    <property type="entry name" value="Acyl-CoA N-acyltransferases (Nat)"/>
    <property type="match status" value="1"/>
</dbReference>
<keyword evidence="2" id="KW-0808">Transferase</keyword>
<name>A0A1M5VUW3_9CLOT</name>
<protein>
    <submittedName>
        <fullName evidence="2">Acetyltransferase (GNAT) domain-containing protein</fullName>
    </submittedName>
</protein>
<evidence type="ECO:0000259" key="1">
    <source>
        <dbReference type="PROSITE" id="PS51186"/>
    </source>
</evidence>
<organism evidence="2 3">
    <name type="scientific">Clostridium intestinale DSM 6191</name>
    <dbReference type="NCBI Taxonomy" id="1121320"/>
    <lineage>
        <taxon>Bacteria</taxon>
        <taxon>Bacillati</taxon>
        <taxon>Bacillota</taxon>
        <taxon>Clostridia</taxon>
        <taxon>Eubacteriales</taxon>
        <taxon>Clostridiaceae</taxon>
        <taxon>Clostridium</taxon>
    </lineage>
</organism>
<feature type="domain" description="N-acetyltransferase" evidence="1">
    <location>
        <begin position="124"/>
        <end position="262"/>
    </location>
</feature>
<sequence>MEIKIIHEREIVYNFFKEKTRFNYIYQFNNIDKNNWGNVICYGLFENKELKDIAMLNINYGIPVLLAASFDDGNYSVELIKSIKNFLPKEFYTHIDKVTIDKVFNDCDILEYEEYINMGIDNNVSMKEITSTDIVRLGSNNLDDIKELILNSYPEAWLDDDLVKLNENFGIYNREKLISFAGIHAYSEEMQVVAVAHVTTHPDYRNRGYAENVVNALVRSLKNKVSFVGLNVKNNNVSAINCYKKLGFKEYGKFSACTIKRT</sequence>
<dbReference type="EMBL" id="FQXU01000004">
    <property type="protein sequence ID" value="SHH79046.1"/>
    <property type="molecule type" value="Genomic_DNA"/>
</dbReference>
<dbReference type="CDD" id="cd04301">
    <property type="entry name" value="NAT_SF"/>
    <property type="match status" value="1"/>
</dbReference>
<gene>
    <name evidence="2" type="ORF">SAMN02745941_00803</name>
</gene>
<dbReference type="PROSITE" id="PS51186">
    <property type="entry name" value="GNAT"/>
    <property type="match status" value="1"/>
</dbReference>